<feature type="transmembrane region" description="Helical" evidence="6">
    <location>
        <begin position="364"/>
        <end position="383"/>
    </location>
</feature>
<dbReference type="InterPro" id="IPR010291">
    <property type="entry name" value="Ion_channel_UNC-93"/>
</dbReference>
<evidence type="ECO:0000256" key="1">
    <source>
        <dbReference type="ARBA" id="ARBA00004141"/>
    </source>
</evidence>
<dbReference type="GO" id="GO:0006937">
    <property type="term" value="P:regulation of muscle contraction"/>
    <property type="evidence" value="ECO:0007669"/>
    <property type="project" value="TreeGrafter"/>
</dbReference>
<evidence type="ECO:0008006" key="9">
    <source>
        <dbReference type="Google" id="ProtNLM"/>
    </source>
</evidence>
<feature type="transmembrane region" description="Helical" evidence="6">
    <location>
        <begin position="337"/>
        <end position="358"/>
    </location>
</feature>
<feature type="transmembrane region" description="Helical" evidence="6">
    <location>
        <begin position="20"/>
        <end position="41"/>
    </location>
</feature>
<sequence>MTNEKFSEDNLDPAEIRRIWKNVAVVAVSFMVHFTAINAAINLQSSINAEEGLGTASLVALFTGNLVSNIFLTSVVIRWLGTKRTIYCGFITYMPYIVSQLYPRFYTLVPAALFLGLGSGPLWCAESTYLSVASEAHSLISKIPAKRLLSRFLGFFFMIMQSSQIWGNLISSLVISTANNASMTIVSESNIPLLCGSNFLPNLDASAALPPQPPKKINILAGTYLACMVAATIIVVKWLDPMKRYAFCRKKTDNSLAGLSLLTATVKQLANISQLLLVPISIFSGLHQSFFFADFTSSFVSCAIGTGSVGYVMMAYGASDVMGCLVTGFLVKCLGRLPVICGALFIHGGLFVTLVSWRPNAGDYYVMFIIAVFWGVCNSVWMVQIYTYHGVLFRGKEEAAYSNYQQWMGTGYVIAAALSSYVRTRFKVYLIFSVLITGGLGYLAVEYRQRRIALYSNANTSPDPDQGE</sequence>
<keyword evidence="5 6" id="KW-0472">Membrane</keyword>
<name>A0A8S1BPB7_ARCPL</name>
<evidence type="ECO:0000256" key="6">
    <source>
        <dbReference type="SAM" id="Phobius"/>
    </source>
</evidence>
<dbReference type="Pfam" id="PF05978">
    <property type="entry name" value="UNC-93"/>
    <property type="match status" value="1"/>
</dbReference>
<dbReference type="GO" id="GO:0015459">
    <property type="term" value="F:potassium channel regulator activity"/>
    <property type="evidence" value="ECO:0007669"/>
    <property type="project" value="TreeGrafter"/>
</dbReference>
<keyword evidence="8" id="KW-1185">Reference proteome</keyword>
<dbReference type="Gene3D" id="1.20.1250.20">
    <property type="entry name" value="MFS general substrate transporter like domains"/>
    <property type="match status" value="2"/>
</dbReference>
<dbReference type="Proteomes" id="UP000494106">
    <property type="component" value="Unassembled WGS sequence"/>
</dbReference>
<dbReference type="GO" id="GO:0005886">
    <property type="term" value="C:plasma membrane"/>
    <property type="evidence" value="ECO:0007669"/>
    <property type="project" value="TreeGrafter"/>
</dbReference>
<dbReference type="EMBL" id="CADEBC010000858">
    <property type="protein sequence ID" value="CAB3261660.1"/>
    <property type="molecule type" value="Genomic_DNA"/>
</dbReference>
<organism evidence="7 8">
    <name type="scientific">Arctia plantaginis</name>
    <name type="common">Wood tiger moth</name>
    <name type="synonym">Phalaena plantaginis</name>
    <dbReference type="NCBI Taxonomy" id="874455"/>
    <lineage>
        <taxon>Eukaryota</taxon>
        <taxon>Metazoa</taxon>
        <taxon>Ecdysozoa</taxon>
        <taxon>Arthropoda</taxon>
        <taxon>Hexapoda</taxon>
        <taxon>Insecta</taxon>
        <taxon>Pterygota</taxon>
        <taxon>Neoptera</taxon>
        <taxon>Endopterygota</taxon>
        <taxon>Lepidoptera</taxon>
        <taxon>Glossata</taxon>
        <taxon>Ditrysia</taxon>
        <taxon>Noctuoidea</taxon>
        <taxon>Erebidae</taxon>
        <taxon>Arctiinae</taxon>
        <taxon>Arctia</taxon>
    </lineage>
</organism>
<dbReference type="InterPro" id="IPR036259">
    <property type="entry name" value="MFS_trans_sf"/>
</dbReference>
<evidence type="ECO:0000256" key="4">
    <source>
        <dbReference type="ARBA" id="ARBA00022989"/>
    </source>
</evidence>
<dbReference type="GO" id="GO:0043266">
    <property type="term" value="P:regulation of potassium ion transport"/>
    <property type="evidence" value="ECO:0007669"/>
    <property type="project" value="TreeGrafter"/>
</dbReference>
<keyword evidence="4 6" id="KW-1133">Transmembrane helix</keyword>
<evidence type="ECO:0000256" key="3">
    <source>
        <dbReference type="ARBA" id="ARBA00022692"/>
    </source>
</evidence>
<feature type="transmembrane region" description="Helical" evidence="6">
    <location>
        <begin position="108"/>
        <end position="132"/>
    </location>
</feature>
<dbReference type="AlphaFoldDB" id="A0A8S1BPB7"/>
<dbReference type="GO" id="GO:0055120">
    <property type="term" value="C:striated muscle dense body"/>
    <property type="evidence" value="ECO:0007669"/>
    <property type="project" value="TreeGrafter"/>
</dbReference>
<evidence type="ECO:0000313" key="8">
    <source>
        <dbReference type="Proteomes" id="UP000494106"/>
    </source>
</evidence>
<comment type="similarity">
    <text evidence="2">Belongs to the unc-93 family.</text>
</comment>
<evidence type="ECO:0000256" key="5">
    <source>
        <dbReference type="ARBA" id="ARBA00023136"/>
    </source>
</evidence>
<proteinExistence type="inferred from homology"/>
<dbReference type="PANTHER" id="PTHR19444">
    <property type="entry name" value="UNC-93 RELATED"/>
    <property type="match status" value="1"/>
</dbReference>
<dbReference type="OrthoDB" id="78663at2759"/>
<keyword evidence="3 6" id="KW-0812">Transmembrane</keyword>
<evidence type="ECO:0000313" key="7">
    <source>
        <dbReference type="EMBL" id="CAB3261660.1"/>
    </source>
</evidence>
<dbReference type="SUPFAM" id="SSF103473">
    <property type="entry name" value="MFS general substrate transporter"/>
    <property type="match status" value="1"/>
</dbReference>
<reference evidence="7 8" key="1">
    <citation type="submission" date="2020-04" db="EMBL/GenBank/DDBJ databases">
        <authorList>
            <person name="Wallbank WR R."/>
            <person name="Pardo Diaz C."/>
            <person name="Kozak K."/>
            <person name="Martin S."/>
            <person name="Jiggins C."/>
            <person name="Moest M."/>
            <person name="Warren A I."/>
            <person name="Byers J.R.P. K."/>
            <person name="Montejo-Kovacevich G."/>
            <person name="Yen C E."/>
        </authorList>
    </citation>
    <scope>NUCLEOTIDE SEQUENCE [LARGE SCALE GENOMIC DNA]</scope>
</reference>
<comment type="subcellular location">
    <subcellularLocation>
        <location evidence="1">Membrane</location>
        <topology evidence="1">Multi-pass membrane protein</topology>
    </subcellularLocation>
</comment>
<feature type="transmembrane region" description="Helical" evidence="6">
    <location>
        <begin position="428"/>
        <end position="445"/>
    </location>
</feature>
<protein>
    <recommendedName>
        <fullName evidence="9">UNC93-like protein</fullName>
    </recommendedName>
</protein>
<feature type="transmembrane region" description="Helical" evidence="6">
    <location>
        <begin position="219"/>
        <end position="239"/>
    </location>
</feature>
<feature type="transmembrane region" description="Helical" evidence="6">
    <location>
        <begin position="53"/>
        <end position="72"/>
    </location>
</feature>
<accession>A0A8S1BPB7</accession>
<comment type="caution">
    <text evidence="7">The sequence shown here is derived from an EMBL/GenBank/DDBJ whole genome shotgun (WGS) entry which is preliminary data.</text>
</comment>
<gene>
    <name evidence="7" type="ORF">APLA_LOCUS18057</name>
</gene>
<dbReference type="PANTHER" id="PTHR19444:SF50">
    <property type="match status" value="1"/>
</dbReference>
<dbReference type="InterPro" id="IPR051951">
    <property type="entry name" value="UNC-93_regulatory"/>
</dbReference>
<evidence type="ECO:0000256" key="2">
    <source>
        <dbReference type="ARBA" id="ARBA00009172"/>
    </source>
</evidence>